<dbReference type="SUPFAM" id="SSF57424">
    <property type="entry name" value="LDL receptor-like module"/>
    <property type="match status" value="1"/>
</dbReference>
<dbReference type="Proteomes" id="UP000681722">
    <property type="component" value="Unassembled WGS sequence"/>
</dbReference>
<accession>A0A815NX31</accession>
<evidence type="ECO:0008006" key="11">
    <source>
        <dbReference type="Google" id="ProtNLM"/>
    </source>
</evidence>
<evidence type="ECO:0000256" key="6">
    <source>
        <dbReference type="ARBA" id="ARBA00023157"/>
    </source>
</evidence>
<evidence type="ECO:0000256" key="7">
    <source>
        <dbReference type="PROSITE-ProRule" id="PRU00124"/>
    </source>
</evidence>
<dbReference type="EMBL" id="CAJNOQ010018958">
    <property type="protein sequence ID" value="CAF1440117.1"/>
    <property type="molecule type" value="Genomic_DNA"/>
</dbReference>
<dbReference type="PRINTS" id="PR00261">
    <property type="entry name" value="LDLRECEPTOR"/>
</dbReference>
<evidence type="ECO:0000313" key="9">
    <source>
        <dbReference type="EMBL" id="CAF4316612.1"/>
    </source>
</evidence>
<dbReference type="GO" id="GO:0016192">
    <property type="term" value="P:vesicle-mediated transport"/>
    <property type="evidence" value="ECO:0007669"/>
    <property type="project" value="UniProtKB-ARBA"/>
</dbReference>
<feature type="disulfide bond" evidence="7">
    <location>
        <begin position="368"/>
        <end position="380"/>
    </location>
</feature>
<dbReference type="AlphaFoldDB" id="A0A815NX31"/>
<dbReference type="InterPro" id="IPR036055">
    <property type="entry name" value="LDL_receptor-like_sf"/>
</dbReference>
<name>A0A815NX31_9BILA</name>
<dbReference type="Proteomes" id="UP000663829">
    <property type="component" value="Unassembled WGS sequence"/>
</dbReference>
<comment type="subcellular location">
    <subcellularLocation>
        <location evidence="1">Membrane</location>
        <topology evidence="1">Single-pass membrane protein</topology>
    </subcellularLocation>
</comment>
<dbReference type="PROSITE" id="PS50068">
    <property type="entry name" value="LDLRA_2"/>
    <property type="match status" value="1"/>
</dbReference>
<dbReference type="InterPro" id="IPR002172">
    <property type="entry name" value="LDrepeatLR_classA_rpt"/>
</dbReference>
<keyword evidence="10" id="KW-1185">Reference proteome</keyword>
<dbReference type="Pfam" id="PF00057">
    <property type="entry name" value="Ldl_recept_a"/>
    <property type="match status" value="1"/>
</dbReference>
<evidence type="ECO:0000256" key="3">
    <source>
        <dbReference type="ARBA" id="ARBA00022737"/>
    </source>
</evidence>
<comment type="caution">
    <text evidence="7">Lacks conserved residue(s) required for the propagation of feature annotation.</text>
</comment>
<evidence type="ECO:0000256" key="4">
    <source>
        <dbReference type="ARBA" id="ARBA00022989"/>
    </source>
</evidence>
<feature type="disulfide bond" evidence="7">
    <location>
        <begin position="375"/>
        <end position="393"/>
    </location>
</feature>
<keyword evidence="2" id="KW-0812">Transmembrane</keyword>
<evidence type="ECO:0000313" key="10">
    <source>
        <dbReference type="Proteomes" id="UP000663829"/>
    </source>
</evidence>
<evidence type="ECO:0000256" key="5">
    <source>
        <dbReference type="ARBA" id="ARBA00023136"/>
    </source>
</evidence>
<evidence type="ECO:0000256" key="2">
    <source>
        <dbReference type="ARBA" id="ARBA00022692"/>
    </source>
</evidence>
<dbReference type="EMBL" id="CAJOBC010084402">
    <property type="protein sequence ID" value="CAF4316612.1"/>
    <property type="molecule type" value="Genomic_DNA"/>
</dbReference>
<dbReference type="GO" id="GO:0005886">
    <property type="term" value="C:plasma membrane"/>
    <property type="evidence" value="ECO:0007669"/>
    <property type="project" value="TreeGrafter"/>
</dbReference>
<organism evidence="8 10">
    <name type="scientific">Didymodactylos carnosus</name>
    <dbReference type="NCBI Taxonomy" id="1234261"/>
    <lineage>
        <taxon>Eukaryota</taxon>
        <taxon>Metazoa</taxon>
        <taxon>Spiralia</taxon>
        <taxon>Gnathifera</taxon>
        <taxon>Rotifera</taxon>
        <taxon>Eurotatoria</taxon>
        <taxon>Bdelloidea</taxon>
        <taxon>Philodinida</taxon>
        <taxon>Philodinidae</taxon>
        <taxon>Didymodactylos</taxon>
    </lineage>
</organism>
<keyword evidence="6 7" id="KW-1015">Disulfide bond</keyword>
<dbReference type="SMART" id="SM00192">
    <property type="entry name" value="LDLa"/>
    <property type="match status" value="3"/>
</dbReference>
<dbReference type="InterPro" id="IPR050685">
    <property type="entry name" value="LDLR"/>
</dbReference>
<evidence type="ECO:0000313" key="8">
    <source>
        <dbReference type="EMBL" id="CAF1440117.1"/>
    </source>
</evidence>
<keyword evidence="4" id="KW-1133">Transmembrane helix</keyword>
<gene>
    <name evidence="8" type="ORF">GPM918_LOCUS34343</name>
    <name evidence="9" type="ORF">SRO942_LOCUS35042</name>
</gene>
<keyword evidence="5" id="KW-0472">Membrane</keyword>
<keyword evidence="3" id="KW-0677">Repeat</keyword>
<sequence>EYDCMDWTDERPFWPGSGDGCPFQTSFSCDEHICKRAEFSCGNGESSSDFQLWTIDNGYCLSYKIRYDETVVDNKCSFYVKCALSRGLNLNCPCRNDTIDCITNEIKSTCNDDKILYPHGALFTPYYRVIYLREHNWLEKTPDFLLYNGSIKCKGYQISSFDKQHEKKIHSNTRLLTFYFHEKDFCELKSANRSSLAPHYNQHCWNYSKTYNNRPYAIAHVCNAQCMSMYRVRDGIYDCIEEHVSDEDRAINGSCLSIKHHRFQCSQSEVSCLLAGAVGDSDAHCTNRQDEYETSALRDIKCEKRSDEGCQIHRKYISRSPMANTLPMYNNISETVGRKIPFQDYCNSFFDTKSGTDESSMFCDDWLCPKNQYRCLSNQCIPTDWVCDGEWDCSDASDEQKLIGIDKFDEHNVETGLNLIRMKQKCFEIYKNQPFSTICNINTEFPCMVDRSKGPLNFTINRPCIDLNRIGDGISDCIGSYDERNNLVCEIYGMLGYHFHCSNSASCIEYLQLCKFLCPDEHAPICFHKERKYKNGTISECNNDNDVMCLNDKCLKNARCNKVLDYPDGEDEYWCNPNVAEDPRVYREQKRRLRSARTTNKLPYYPINDIIKNKCSNTKLVRQKSDYSKLNMINIKVEQIKYKTAYEMVNSLFPDSVKEETHYVPFICNRGVTVRQKQPDDQLEVTSCFCPPSFYGERCEYFSDHITIITHLDLSNWHISNNKNVVIKVLALFLFNNTIIDYYDFHVQTISYKKTISLNSDFIFFIHEQMSLLI</sequence>
<dbReference type="OrthoDB" id="10062665at2759"/>
<comment type="caution">
    <text evidence="8">The sequence shown here is derived from an EMBL/GenBank/DDBJ whole genome shotgun (WGS) entry which is preliminary data.</text>
</comment>
<dbReference type="Gene3D" id="4.10.400.10">
    <property type="entry name" value="Low-density Lipoprotein Receptor"/>
    <property type="match status" value="1"/>
</dbReference>
<reference evidence="8" key="1">
    <citation type="submission" date="2021-02" db="EMBL/GenBank/DDBJ databases">
        <authorList>
            <person name="Nowell W R."/>
        </authorList>
    </citation>
    <scope>NUCLEOTIDE SEQUENCE</scope>
</reference>
<protein>
    <recommendedName>
        <fullName evidence="11">EGF-like domain-containing protein</fullName>
    </recommendedName>
</protein>
<dbReference type="CDD" id="cd00112">
    <property type="entry name" value="LDLa"/>
    <property type="match status" value="1"/>
</dbReference>
<dbReference type="PANTHER" id="PTHR24270">
    <property type="entry name" value="LOW-DENSITY LIPOPROTEIN RECEPTOR-RELATED"/>
    <property type="match status" value="1"/>
</dbReference>
<feature type="non-terminal residue" evidence="8">
    <location>
        <position position="774"/>
    </location>
</feature>
<proteinExistence type="predicted"/>
<evidence type="ECO:0000256" key="1">
    <source>
        <dbReference type="ARBA" id="ARBA00004167"/>
    </source>
</evidence>